<keyword evidence="7" id="KW-1185">Reference proteome</keyword>
<dbReference type="Pfam" id="PF00496">
    <property type="entry name" value="SBP_bac_5"/>
    <property type="match status" value="1"/>
</dbReference>
<sequence length="580" mass="61814">MGAAREHVFGGTVAGAGGADRAALHWADRPVRPGRRALKDHAGFKLAPPAEGNPGLYGSHRLSRRLALGSALSASALAAIPARPSAAAVAAVRGGVLNIGVSAEMNYNMLCFAMTGDPMDYIYSWPIYESLFRPNASGTVDPWLLDSVATDPDGLCYVFHLRPGVVFSDGTRLDASVVKWNLDRYLAVGSKRTELFSSVKSVDMVDEMTLKIALREWSAVIPTALSRECGYMFSRTQYEAHGEAYCRSHPVGTGPFMLENWERNVGKRFVRNPLYWNGAVQLDRVVYTIYNDALVGQAAMLSGEIDVFAGMALTGIRGLARHGFRVAAAALEDHSSLLVFNSLNVRGNDPTGSLPVRQAICHAIDTGALVDASYLGYATVSSQFGIGTHYRSDAITGYDYDPAKARALLAQAGYPNGFKTQIRAAAAGSNKTVLTIMQSGLAAVGIEASLQLLTGASASQALTGWGSGMWYQTSGVYVDVAMQMAAIFPQGLTGGALGVSTMLRPADVSMVLRRAVASRSDADSIGAVREANRLLIDKYALYMPVAEYSTAFVLNARVKNSGIGEIFYAVATLAGAYVET</sequence>
<dbReference type="PANTHER" id="PTHR30290:SF10">
    <property type="entry name" value="PERIPLASMIC OLIGOPEPTIDE-BINDING PROTEIN-RELATED"/>
    <property type="match status" value="1"/>
</dbReference>
<dbReference type="GO" id="GO:0030313">
    <property type="term" value="C:cell envelope"/>
    <property type="evidence" value="ECO:0007669"/>
    <property type="project" value="UniProtKB-SubCell"/>
</dbReference>
<name>A0A6M8HLL1_9PROT</name>
<keyword evidence="4" id="KW-0732">Signal</keyword>
<protein>
    <submittedName>
        <fullName evidence="6">Peptide ABC transporter substrate-binding protein</fullName>
    </submittedName>
</protein>
<proteinExistence type="inferred from homology"/>
<evidence type="ECO:0000259" key="5">
    <source>
        <dbReference type="Pfam" id="PF00496"/>
    </source>
</evidence>
<gene>
    <name evidence="6" type="ORF">HN018_03405</name>
</gene>
<accession>A0A6M8HLL1</accession>
<dbReference type="GO" id="GO:0015833">
    <property type="term" value="P:peptide transport"/>
    <property type="evidence" value="ECO:0007669"/>
    <property type="project" value="TreeGrafter"/>
</dbReference>
<evidence type="ECO:0000256" key="1">
    <source>
        <dbReference type="ARBA" id="ARBA00004418"/>
    </source>
</evidence>
<dbReference type="KEGG" id="lck:HN018_03405"/>
<dbReference type="SUPFAM" id="SSF53850">
    <property type="entry name" value="Periplasmic binding protein-like II"/>
    <property type="match status" value="1"/>
</dbReference>
<feature type="domain" description="Solute-binding protein family 5" evidence="5">
    <location>
        <begin position="140"/>
        <end position="459"/>
    </location>
</feature>
<organism evidence="6 7">
    <name type="scientific">Lichenicola cladoniae</name>
    <dbReference type="NCBI Taxonomy" id="1484109"/>
    <lineage>
        <taxon>Bacteria</taxon>
        <taxon>Pseudomonadati</taxon>
        <taxon>Pseudomonadota</taxon>
        <taxon>Alphaproteobacteria</taxon>
        <taxon>Acetobacterales</taxon>
        <taxon>Acetobacteraceae</taxon>
        <taxon>Lichenicola</taxon>
    </lineage>
</organism>
<evidence type="ECO:0000256" key="2">
    <source>
        <dbReference type="ARBA" id="ARBA00005695"/>
    </source>
</evidence>
<dbReference type="Gene3D" id="3.40.190.10">
    <property type="entry name" value="Periplasmic binding protein-like II"/>
    <property type="match status" value="1"/>
</dbReference>
<dbReference type="Gene3D" id="3.10.105.10">
    <property type="entry name" value="Dipeptide-binding Protein, Domain 3"/>
    <property type="match status" value="1"/>
</dbReference>
<evidence type="ECO:0000256" key="3">
    <source>
        <dbReference type="ARBA" id="ARBA00022448"/>
    </source>
</evidence>
<reference evidence="6 7" key="1">
    <citation type="journal article" date="2014" name="World J. Microbiol. Biotechnol.">
        <title>Biodiversity and physiological characteristics of Antarctic and Arctic lichens-associated bacteria.</title>
        <authorList>
            <person name="Lee Y.M."/>
            <person name="Kim E.H."/>
            <person name="Lee H.K."/>
            <person name="Hong S.G."/>
        </authorList>
    </citation>
    <scope>NUCLEOTIDE SEQUENCE [LARGE SCALE GENOMIC DNA]</scope>
    <source>
        <strain evidence="6 7">PAMC 26569</strain>
    </source>
</reference>
<dbReference type="AlphaFoldDB" id="A0A6M8HLL1"/>
<dbReference type="Proteomes" id="UP000500767">
    <property type="component" value="Chromosome"/>
</dbReference>
<dbReference type="InterPro" id="IPR039424">
    <property type="entry name" value="SBP_5"/>
</dbReference>
<dbReference type="EMBL" id="CP053708">
    <property type="protein sequence ID" value="QKE89216.1"/>
    <property type="molecule type" value="Genomic_DNA"/>
</dbReference>
<dbReference type="PANTHER" id="PTHR30290">
    <property type="entry name" value="PERIPLASMIC BINDING COMPONENT OF ABC TRANSPORTER"/>
    <property type="match status" value="1"/>
</dbReference>
<dbReference type="GO" id="GO:1904680">
    <property type="term" value="F:peptide transmembrane transporter activity"/>
    <property type="evidence" value="ECO:0007669"/>
    <property type="project" value="TreeGrafter"/>
</dbReference>
<keyword evidence="3" id="KW-0813">Transport</keyword>
<dbReference type="InterPro" id="IPR000914">
    <property type="entry name" value="SBP_5_dom"/>
</dbReference>
<evidence type="ECO:0000256" key="4">
    <source>
        <dbReference type="ARBA" id="ARBA00022729"/>
    </source>
</evidence>
<evidence type="ECO:0000313" key="6">
    <source>
        <dbReference type="EMBL" id="QKE89216.1"/>
    </source>
</evidence>
<comment type="similarity">
    <text evidence="2">Belongs to the bacterial solute-binding protein 5 family.</text>
</comment>
<evidence type="ECO:0000313" key="7">
    <source>
        <dbReference type="Proteomes" id="UP000500767"/>
    </source>
</evidence>
<comment type="subcellular location">
    <subcellularLocation>
        <location evidence="1">Periplasm</location>
    </subcellularLocation>
</comment>